<dbReference type="GO" id="GO:0009738">
    <property type="term" value="P:abscisic acid-activated signaling pathway"/>
    <property type="evidence" value="ECO:0007669"/>
    <property type="project" value="InterPro"/>
</dbReference>
<dbReference type="InterPro" id="IPR024949">
    <property type="entry name" value="Bet_v_I_allergen"/>
</dbReference>
<dbReference type="FunFam" id="3.30.530.20:FF:000007">
    <property type="entry name" value="Major pollen allergen Bet v 1-A"/>
    <property type="match status" value="1"/>
</dbReference>
<dbReference type="GO" id="GO:0010427">
    <property type="term" value="F:abscisic acid binding"/>
    <property type="evidence" value="ECO:0007669"/>
    <property type="project" value="InterPro"/>
</dbReference>
<dbReference type="PANTHER" id="PTHR31213">
    <property type="entry name" value="OS08G0374000 PROTEIN-RELATED"/>
    <property type="match status" value="1"/>
</dbReference>
<dbReference type="Pfam" id="PF00407">
    <property type="entry name" value="Bet_v_1"/>
    <property type="match status" value="1"/>
</dbReference>
<dbReference type="CDD" id="cd07816">
    <property type="entry name" value="Bet_v1-like"/>
    <property type="match status" value="1"/>
</dbReference>
<dbReference type="Gene3D" id="3.30.530.20">
    <property type="match status" value="1"/>
</dbReference>
<comment type="similarity">
    <text evidence="1">Belongs to the BetVI family.</text>
</comment>
<dbReference type="GO" id="GO:0006952">
    <property type="term" value="P:defense response"/>
    <property type="evidence" value="ECO:0007669"/>
    <property type="project" value="InterPro"/>
</dbReference>
<evidence type="ECO:0000256" key="1">
    <source>
        <dbReference type="ARBA" id="ARBA00009744"/>
    </source>
</evidence>
<protein>
    <submittedName>
        <fullName evidence="3">Pathogenesis-related 10</fullName>
    </submittedName>
</protein>
<dbReference type="EMBL" id="KU942376">
    <property type="protein sequence ID" value="APA21477.1"/>
    <property type="molecule type" value="mRNA"/>
</dbReference>
<sequence>MVAGCCTNEVTVNVSVHRMWKAAACEDHILLPKIIPEYFAGAELVGDGEAGSTKTFHFTPAAEPLTFVKDHVEVLDHGSHTRRYKAIEGGHLGRTLKSHAFEVKFEATGADSCVVKTKTEYDTIDDAPLPEDEVQKMTDVPVRMMKSVEAYLIANPGVCA</sequence>
<dbReference type="PANTHER" id="PTHR31213:SF201">
    <property type="entry name" value="OS03G0300400 PROTEIN"/>
    <property type="match status" value="1"/>
</dbReference>
<name>A0A1I9W2T0_MUSAM</name>
<dbReference type="InterPro" id="IPR023393">
    <property type="entry name" value="START-like_dom_sf"/>
</dbReference>
<dbReference type="InterPro" id="IPR050279">
    <property type="entry name" value="Plant_def-hormone_signal"/>
</dbReference>
<dbReference type="PRINTS" id="PR00634">
    <property type="entry name" value="BETALLERGEN"/>
</dbReference>
<dbReference type="AlphaFoldDB" id="A0A1I9W2T0"/>
<dbReference type="SMR" id="A0A1I9W2T0"/>
<dbReference type="SUPFAM" id="SSF55961">
    <property type="entry name" value="Bet v1-like"/>
    <property type="match status" value="1"/>
</dbReference>
<dbReference type="GO" id="GO:0004864">
    <property type="term" value="F:protein phosphatase inhibitor activity"/>
    <property type="evidence" value="ECO:0007669"/>
    <property type="project" value="InterPro"/>
</dbReference>
<evidence type="ECO:0000259" key="2">
    <source>
        <dbReference type="Pfam" id="PF00407"/>
    </source>
</evidence>
<gene>
    <name evidence="3" type="primary">PR10</name>
</gene>
<accession>A0A1I9W2T0</accession>
<evidence type="ECO:0000313" key="3">
    <source>
        <dbReference type="EMBL" id="APA21477.1"/>
    </source>
</evidence>
<dbReference type="GO" id="GO:0038023">
    <property type="term" value="F:signaling receptor activity"/>
    <property type="evidence" value="ECO:0007669"/>
    <property type="project" value="InterPro"/>
</dbReference>
<proteinExistence type="evidence at transcript level"/>
<dbReference type="InterPro" id="IPR000916">
    <property type="entry name" value="Bet_v_I/MLP"/>
</dbReference>
<feature type="domain" description="Bet v I/Major latex protein" evidence="2">
    <location>
        <begin position="2"/>
        <end position="154"/>
    </location>
</feature>
<reference evidence="3" key="1">
    <citation type="submission" date="2016-03" db="EMBL/GenBank/DDBJ databases">
        <title>Development of Transgenic Musa Acuminata cv. 'Berangan' Over-expressing Pathogenesis-related (PR) 10 Gene for Fusarium Wilt Tolerance.</title>
        <authorList>
            <person name="Baharum N.A."/>
            <person name="Othman R.Y."/>
            <person name="Mohd Yusuf Y."/>
            <person name="Khalid N."/>
        </authorList>
    </citation>
    <scope>NUCLEOTIDE SEQUENCE</scope>
</reference>
<organism evidence="3">
    <name type="scientific">Musa acuminata subsp. malaccensis</name>
    <name type="common">Wild banana</name>
    <name type="synonym">Musa malaccensis</name>
    <dbReference type="NCBI Taxonomy" id="214687"/>
    <lineage>
        <taxon>Eukaryota</taxon>
        <taxon>Viridiplantae</taxon>
        <taxon>Streptophyta</taxon>
        <taxon>Embryophyta</taxon>
        <taxon>Tracheophyta</taxon>
        <taxon>Spermatophyta</taxon>
        <taxon>Magnoliopsida</taxon>
        <taxon>Liliopsida</taxon>
        <taxon>Zingiberales</taxon>
        <taxon>Musaceae</taxon>
        <taxon>Musa</taxon>
    </lineage>
</organism>